<gene>
    <name evidence="1" type="ORF">GA0061101_15914</name>
</gene>
<evidence type="ECO:0000313" key="1">
    <source>
        <dbReference type="EMBL" id="SCB52970.1"/>
    </source>
</evidence>
<protein>
    <submittedName>
        <fullName evidence="1">Uncharacterized protein</fullName>
    </submittedName>
</protein>
<dbReference type="Proteomes" id="UP000199205">
    <property type="component" value="Unassembled WGS sequence"/>
</dbReference>
<name>A0A1C3XL40_9HYPH</name>
<dbReference type="EMBL" id="FMAF01000059">
    <property type="protein sequence ID" value="SCB52970.1"/>
    <property type="molecule type" value="Genomic_DNA"/>
</dbReference>
<evidence type="ECO:0000313" key="2">
    <source>
        <dbReference type="Proteomes" id="UP000199205"/>
    </source>
</evidence>
<reference evidence="1 2" key="1">
    <citation type="submission" date="2016-08" db="EMBL/GenBank/DDBJ databases">
        <authorList>
            <person name="Seilhamer J.J."/>
        </authorList>
    </citation>
    <scope>NUCLEOTIDE SEQUENCE [LARGE SCALE GENOMIC DNA]</scope>
    <source>
        <strain evidence="1 2">P1-7</strain>
    </source>
</reference>
<dbReference type="AlphaFoldDB" id="A0A1C3XL40"/>
<accession>A0A1C3XL40</accession>
<sequence>MRIAGFTVQYSRDHQYSRFFVRHSGYPVSFNWTSLGSEAGKPDMSTVCVQQDTLSGATADDLVRRATPVVSIIERLLWFFLRPCLPGIVVV</sequence>
<organism evidence="1 2">
    <name type="scientific">Rhizobium lusitanum</name>
    <dbReference type="NCBI Taxonomy" id="293958"/>
    <lineage>
        <taxon>Bacteria</taxon>
        <taxon>Pseudomonadati</taxon>
        <taxon>Pseudomonadota</taxon>
        <taxon>Alphaproteobacteria</taxon>
        <taxon>Hyphomicrobiales</taxon>
        <taxon>Rhizobiaceae</taxon>
        <taxon>Rhizobium/Agrobacterium group</taxon>
        <taxon>Rhizobium</taxon>
    </lineage>
</organism>
<proteinExistence type="predicted"/>